<feature type="region of interest" description="Disordered" evidence="1">
    <location>
        <begin position="78"/>
        <end position="148"/>
    </location>
</feature>
<proteinExistence type="predicted"/>
<dbReference type="AlphaFoldDB" id="A0AB34ILF6"/>
<dbReference type="InterPro" id="IPR041489">
    <property type="entry name" value="PDZ_6"/>
</dbReference>
<sequence>MERLVVSLTRDGGRLGCTIRPDNTISTVFEGTPAARAGLRRGDLVLAVNGAPVPPDNGAFLALREPSAQLQLVVARRAAPPPDGAPGPTRRKAAPAALEAERRDAKRRKAPPSPSPASAARREGSPSAAARPAPRREEAAGGAAAAEDAAEVRREAQRLELILESRAVDVKADILARVRARDSAALALLSRLYPRTRKLPACVFCDEFFVQGARGTCKVSCEMKWSEEYTPAAREGLGTISGRCKRCGYLAEGVLCTEDGAINFPPRLCYEGPHRSEESWCMRVEPFFVASAYTAVGFLALALLSPVALLIWIFIVILIIDTGAGVPLLWALLVPFFRPFEPTPAYQQLKSKFVLKG</sequence>
<keyword evidence="2" id="KW-0812">Transmembrane</keyword>
<feature type="transmembrane region" description="Helical" evidence="2">
    <location>
        <begin position="310"/>
        <end position="333"/>
    </location>
</feature>
<protein>
    <recommendedName>
        <fullName evidence="3">PDZ domain-containing protein</fullName>
    </recommendedName>
</protein>
<dbReference type="Pfam" id="PF17820">
    <property type="entry name" value="PDZ_6"/>
    <property type="match status" value="1"/>
</dbReference>
<dbReference type="Gene3D" id="2.30.42.10">
    <property type="match status" value="1"/>
</dbReference>
<organism evidence="4 5">
    <name type="scientific">Prymnesium parvum</name>
    <name type="common">Toxic golden alga</name>
    <dbReference type="NCBI Taxonomy" id="97485"/>
    <lineage>
        <taxon>Eukaryota</taxon>
        <taxon>Haptista</taxon>
        <taxon>Haptophyta</taxon>
        <taxon>Prymnesiophyceae</taxon>
        <taxon>Prymnesiales</taxon>
        <taxon>Prymnesiaceae</taxon>
        <taxon>Prymnesium</taxon>
    </lineage>
</organism>
<evidence type="ECO:0000256" key="2">
    <source>
        <dbReference type="SAM" id="Phobius"/>
    </source>
</evidence>
<reference evidence="4 5" key="1">
    <citation type="journal article" date="2024" name="Science">
        <title>Giant polyketide synthase enzymes in the biosynthesis of giant marine polyether toxins.</title>
        <authorList>
            <person name="Fallon T.R."/>
            <person name="Shende V.V."/>
            <person name="Wierzbicki I.H."/>
            <person name="Pendleton A.L."/>
            <person name="Watervoot N.F."/>
            <person name="Auber R.P."/>
            <person name="Gonzalez D.J."/>
            <person name="Wisecaver J.H."/>
            <person name="Moore B.S."/>
        </authorList>
    </citation>
    <scope>NUCLEOTIDE SEQUENCE [LARGE SCALE GENOMIC DNA]</scope>
    <source>
        <strain evidence="4 5">12B1</strain>
    </source>
</reference>
<feature type="domain" description="PDZ" evidence="3">
    <location>
        <begin position="5"/>
        <end position="78"/>
    </location>
</feature>
<evidence type="ECO:0000256" key="1">
    <source>
        <dbReference type="SAM" id="MobiDB-lite"/>
    </source>
</evidence>
<name>A0AB34ILF6_PRYPA</name>
<evidence type="ECO:0000313" key="5">
    <source>
        <dbReference type="Proteomes" id="UP001515480"/>
    </source>
</evidence>
<keyword evidence="5" id="KW-1185">Reference proteome</keyword>
<dbReference type="InterPro" id="IPR001478">
    <property type="entry name" value="PDZ"/>
</dbReference>
<evidence type="ECO:0000259" key="3">
    <source>
        <dbReference type="PROSITE" id="PS50106"/>
    </source>
</evidence>
<dbReference type="PROSITE" id="PS50106">
    <property type="entry name" value="PDZ"/>
    <property type="match status" value="1"/>
</dbReference>
<accession>A0AB34ILF6</accession>
<dbReference type="EMBL" id="JBGBPQ010000024">
    <property type="protein sequence ID" value="KAL1499796.1"/>
    <property type="molecule type" value="Genomic_DNA"/>
</dbReference>
<keyword evidence="2" id="KW-1133">Transmembrane helix</keyword>
<comment type="caution">
    <text evidence="4">The sequence shown here is derived from an EMBL/GenBank/DDBJ whole genome shotgun (WGS) entry which is preliminary data.</text>
</comment>
<dbReference type="Proteomes" id="UP001515480">
    <property type="component" value="Unassembled WGS sequence"/>
</dbReference>
<dbReference type="SUPFAM" id="SSF50156">
    <property type="entry name" value="PDZ domain-like"/>
    <property type="match status" value="1"/>
</dbReference>
<dbReference type="InterPro" id="IPR036034">
    <property type="entry name" value="PDZ_sf"/>
</dbReference>
<keyword evidence="2" id="KW-0472">Membrane</keyword>
<gene>
    <name evidence="4" type="ORF">AB1Y20_012481</name>
</gene>
<dbReference type="SMART" id="SM00228">
    <property type="entry name" value="PDZ"/>
    <property type="match status" value="1"/>
</dbReference>
<feature type="transmembrane region" description="Helical" evidence="2">
    <location>
        <begin position="284"/>
        <end position="304"/>
    </location>
</feature>
<evidence type="ECO:0000313" key="4">
    <source>
        <dbReference type="EMBL" id="KAL1499796.1"/>
    </source>
</evidence>